<comment type="subcellular location">
    <subcellularLocation>
        <location evidence="1">Cell inner membrane</location>
    </subcellularLocation>
</comment>
<keyword evidence="7" id="KW-0812">Transmembrane</keyword>
<gene>
    <name evidence="8" type="ORF">SAMN05421739_1171</name>
</gene>
<evidence type="ECO:0000256" key="6">
    <source>
        <dbReference type="ARBA" id="ARBA00023315"/>
    </source>
</evidence>
<dbReference type="Pfam" id="PF03279">
    <property type="entry name" value="Lip_A_acyltrans"/>
    <property type="match status" value="1"/>
</dbReference>
<keyword evidence="5 7" id="KW-0472">Membrane</keyword>
<keyword evidence="9" id="KW-1185">Reference proteome</keyword>
<keyword evidence="4 8" id="KW-0808">Transferase</keyword>
<keyword evidence="3" id="KW-0997">Cell inner membrane</keyword>
<keyword evidence="7" id="KW-1133">Transmembrane helix</keyword>
<evidence type="ECO:0000256" key="2">
    <source>
        <dbReference type="ARBA" id="ARBA00022475"/>
    </source>
</evidence>
<feature type="transmembrane region" description="Helical" evidence="7">
    <location>
        <begin position="20"/>
        <end position="44"/>
    </location>
</feature>
<keyword evidence="2" id="KW-1003">Cell membrane</keyword>
<dbReference type="GO" id="GO:0009247">
    <property type="term" value="P:glycolipid biosynthetic process"/>
    <property type="evidence" value="ECO:0007669"/>
    <property type="project" value="UniProtKB-ARBA"/>
</dbReference>
<dbReference type="AlphaFoldDB" id="A0A1I2ZPJ3"/>
<reference evidence="9" key="1">
    <citation type="submission" date="2016-10" db="EMBL/GenBank/DDBJ databases">
        <authorList>
            <person name="Varghese N."/>
            <person name="Submissions S."/>
        </authorList>
    </citation>
    <scope>NUCLEOTIDE SEQUENCE [LARGE SCALE GENOMIC DNA]</scope>
    <source>
        <strain evidence="9">LP51</strain>
    </source>
</reference>
<accession>A0A1I2ZPJ3</accession>
<dbReference type="Proteomes" id="UP000198724">
    <property type="component" value="Unassembled WGS sequence"/>
</dbReference>
<evidence type="ECO:0000313" key="8">
    <source>
        <dbReference type="EMBL" id="SFH39536.1"/>
    </source>
</evidence>
<proteinExistence type="predicted"/>
<dbReference type="PIRSF" id="PIRSF026649">
    <property type="entry name" value="MsbB"/>
    <property type="match status" value="1"/>
</dbReference>
<evidence type="ECO:0000256" key="4">
    <source>
        <dbReference type="ARBA" id="ARBA00022679"/>
    </source>
</evidence>
<dbReference type="RefSeq" id="WP_245756324.1">
    <property type="nucleotide sequence ID" value="NZ_FOOT01000017.1"/>
</dbReference>
<dbReference type="CDD" id="cd07984">
    <property type="entry name" value="LPLAT_LABLAT-like"/>
    <property type="match status" value="1"/>
</dbReference>
<evidence type="ECO:0000256" key="3">
    <source>
        <dbReference type="ARBA" id="ARBA00022519"/>
    </source>
</evidence>
<dbReference type="PANTHER" id="PTHR30606">
    <property type="entry name" value="LIPID A BIOSYNTHESIS LAUROYL ACYLTRANSFERASE"/>
    <property type="match status" value="1"/>
</dbReference>
<dbReference type="GO" id="GO:0005886">
    <property type="term" value="C:plasma membrane"/>
    <property type="evidence" value="ECO:0007669"/>
    <property type="project" value="UniProtKB-SubCell"/>
</dbReference>
<protein>
    <submittedName>
        <fullName evidence="8">KDO2-lipid IV(A) lauroyltransferase</fullName>
    </submittedName>
</protein>
<evidence type="ECO:0000256" key="5">
    <source>
        <dbReference type="ARBA" id="ARBA00023136"/>
    </source>
</evidence>
<dbReference type="EMBL" id="FOOT01000017">
    <property type="protein sequence ID" value="SFH39536.1"/>
    <property type="molecule type" value="Genomic_DNA"/>
</dbReference>
<dbReference type="GO" id="GO:0016746">
    <property type="term" value="F:acyltransferase activity"/>
    <property type="evidence" value="ECO:0007669"/>
    <property type="project" value="UniProtKB-KW"/>
</dbReference>
<evidence type="ECO:0000256" key="7">
    <source>
        <dbReference type="SAM" id="Phobius"/>
    </source>
</evidence>
<evidence type="ECO:0000313" key="9">
    <source>
        <dbReference type="Proteomes" id="UP000198724"/>
    </source>
</evidence>
<evidence type="ECO:0000256" key="1">
    <source>
        <dbReference type="ARBA" id="ARBA00004533"/>
    </source>
</evidence>
<keyword evidence="6" id="KW-0012">Acyltransferase</keyword>
<sequence length="301" mass="35004">MNKRINIPPAYYPLWLLLKGLAALPLPVLYLFADFLYFLMYYVIGYRKKVVEQNLRMAFPEKGEAERQRIAKAFYRQFADVMVEILHLASMSREEMLRRTTFTNPEVLSRYVEGGTPVLILGTHVANWEWSLSAAAVTFSFPAEGVYKPLNNPFFESYMLHTRSRLGAHPIKMKETLREFVAKRKVPRVVALLSDQTPLRSEINFWTEFLHQDTPFYTGAEKLSQRFGYPVLFLDVKRTRRGHYALTFEEITDGKTAPSLATETAFPVTVAFAQKLEAALRRAPADYLWTHKRWKHKRLKS</sequence>
<dbReference type="PANTHER" id="PTHR30606:SF10">
    <property type="entry name" value="PHOSPHATIDYLINOSITOL MANNOSIDE ACYLTRANSFERASE"/>
    <property type="match status" value="1"/>
</dbReference>
<name>A0A1I2ZPJ3_9BACT</name>
<dbReference type="STRING" id="1436961.SAMN05421739_1171"/>
<organism evidence="8 9">
    <name type="scientific">Pontibacter chinhatensis</name>
    <dbReference type="NCBI Taxonomy" id="1436961"/>
    <lineage>
        <taxon>Bacteria</taxon>
        <taxon>Pseudomonadati</taxon>
        <taxon>Bacteroidota</taxon>
        <taxon>Cytophagia</taxon>
        <taxon>Cytophagales</taxon>
        <taxon>Hymenobacteraceae</taxon>
        <taxon>Pontibacter</taxon>
    </lineage>
</organism>
<dbReference type="InterPro" id="IPR004960">
    <property type="entry name" value="LipA_acyltrans"/>
</dbReference>